<keyword evidence="1" id="KW-1133">Transmembrane helix</keyword>
<keyword evidence="1" id="KW-0472">Membrane</keyword>
<feature type="transmembrane region" description="Helical" evidence="1">
    <location>
        <begin position="115"/>
        <end position="133"/>
    </location>
</feature>
<evidence type="ECO:0000313" key="2">
    <source>
        <dbReference type="EMBL" id="OGG14820.1"/>
    </source>
</evidence>
<keyword evidence="1" id="KW-0812">Transmembrane</keyword>
<sequence>MKNLSPVISGLSATLALILFYFLTMRILAGSWYAAFDQFQDLWFFMLPLSLGFGIQVGLYVDLKRKIERPTQKVVAGNTAVSTLGMIACCAHHLTDVLPIIGLSALSTLLVNYQTPILLIGIASNIAGIIYLLNKHSHPRV</sequence>
<evidence type="ECO:0000313" key="3">
    <source>
        <dbReference type="Proteomes" id="UP000177383"/>
    </source>
</evidence>
<gene>
    <name evidence="2" type="ORF">A2773_07000</name>
</gene>
<feature type="transmembrane region" description="Helical" evidence="1">
    <location>
        <begin position="75"/>
        <end position="95"/>
    </location>
</feature>
<accession>A0A1F5ZQP3</accession>
<proteinExistence type="predicted"/>
<dbReference type="Proteomes" id="UP000177383">
    <property type="component" value="Unassembled WGS sequence"/>
</dbReference>
<dbReference type="AlphaFoldDB" id="A0A1F5ZQP3"/>
<protein>
    <submittedName>
        <fullName evidence="2">Uncharacterized protein</fullName>
    </submittedName>
</protein>
<dbReference type="EMBL" id="MFJE01000011">
    <property type="protein sequence ID" value="OGG14820.1"/>
    <property type="molecule type" value="Genomic_DNA"/>
</dbReference>
<dbReference type="STRING" id="1798375.A2773_07000"/>
<evidence type="ECO:0000256" key="1">
    <source>
        <dbReference type="SAM" id="Phobius"/>
    </source>
</evidence>
<name>A0A1F5ZQP3_9BACT</name>
<comment type="caution">
    <text evidence="2">The sequence shown here is derived from an EMBL/GenBank/DDBJ whole genome shotgun (WGS) entry which is preliminary data.</text>
</comment>
<organism evidence="2 3">
    <name type="scientific">Candidatus Gottesmanbacteria bacterium RIFCSPHIGHO2_01_FULL_39_10</name>
    <dbReference type="NCBI Taxonomy" id="1798375"/>
    <lineage>
        <taxon>Bacteria</taxon>
        <taxon>Candidatus Gottesmaniibacteriota</taxon>
    </lineage>
</organism>
<feature type="transmembrane region" description="Helical" evidence="1">
    <location>
        <begin position="42"/>
        <end position="63"/>
    </location>
</feature>
<reference evidence="2 3" key="1">
    <citation type="journal article" date="2016" name="Nat. Commun.">
        <title>Thousands of microbial genomes shed light on interconnected biogeochemical processes in an aquifer system.</title>
        <authorList>
            <person name="Anantharaman K."/>
            <person name="Brown C.T."/>
            <person name="Hug L.A."/>
            <person name="Sharon I."/>
            <person name="Castelle C.J."/>
            <person name="Probst A.J."/>
            <person name="Thomas B.C."/>
            <person name="Singh A."/>
            <person name="Wilkins M.J."/>
            <person name="Karaoz U."/>
            <person name="Brodie E.L."/>
            <person name="Williams K.H."/>
            <person name="Hubbard S.S."/>
            <person name="Banfield J.F."/>
        </authorList>
    </citation>
    <scope>NUCLEOTIDE SEQUENCE [LARGE SCALE GENOMIC DNA]</scope>
</reference>
<feature type="transmembrane region" description="Helical" evidence="1">
    <location>
        <begin position="12"/>
        <end position="36"/>
    </location>
</feature>